<sequence length="91" mass="9890">MSRTGPVGCAARTAALTKTHAISFIRGLGRCARRTLRQGSEQLRLVADLAGALRRRDLDCAALHPGDDLRAIQATTARDARHRTELGRVFP</sequence>
<organism evidence="1 2">
    <name type="scientific">Candidatus Thiodictyon syntrophicum</name>
    <dbReference type="NCBI Taxonomy" id="1166950"/>
    <lineage>
        <taxon>Bacteria</taxon>
        <taxon>Pseudomonadati</taxon>
        <taxon>Pseudomonadota</taxon>
        <taxon>Gammaproteobacteria</taxon>
        <taxon>Chromatiales</taxon>
        <taxon>Chromatiaceae</taxon>
        <taxon>Thiodictyon</taxon>
    </lineage>
</organism>
<dbReference type="EMBL" id="CP020370">
    <property type="protein sequence ID" value="AUB83354.1"/>
    <property type="molecule type" value="Genomic_DNA"/>
</dbReference>
<name>A0A2K8UCN7_9GAMM</name>
<dbReference type="RefSeq" id="WP_100921044.1">
    <property type="nucleotide sequence ID" value="NZ_CP020370.1"/>
</dbReference>
<accession>A0A2K8UCN7</accession>
<reference evidence="1 2" key="1">
    <citation type="submission" date="2017-03" db="EMBL/GenBank/DDBJ databases">
        <title>Complete genome sequence of Candidatus 'Thiodictyon syntrophicum' sp. nov. strain Cad16T, a photolithoautotroph purple sulfur bacterium isolated from an alpine meromictic lake.</title>
        <authorList>
            <person name="Luedin S.M."/>
            <person name="Pothier J.F."/>
            <person name="Danza F."/>
            <person name="Storelli N."/>
            <person name="Wittwer M."/>
            <person name="Tonolla M."/>
        </authorList>
    </citation>
    <scope>NUCLEOTIDE SEQUENCE [LARGE SCALE GENOMIC DNA]</scope>
    <source>
        <strain evidence="1 2">Cad16T</strain>
    </source>
</reference>
<evidence type="ECO:0000313" key="1">
    <source>
        <dbReference type="EMBL" id="AUB83354.1"/>
    </source>
</evidence>
<evidence type="ECO:0000313" key="2">
    <source>
        <dbReference type="Proteomes" id="UP000232638"/>
    </source>
</evidence>
<gene>
    <name evidence="1" type="ORF">THSYN_22030</name>
</gene>
<proteinExistence type="predicted"/>
<keyword evidence="2" id="KW-1185">Reference proteome</keyword>
<dbReference type="AlphaFoldDB" id="A0A2K8UCN7"/>
<protein>
    <submittedName>
        <fullName evidence="1">Uncharacterized protein</fullName>
    </submittedName>
</protein>
<dbReference type="KEGG" id="tsy:THSYN_22030"/>
<dbReference type="Proteomes" id="UP000232638">
    <property type="component" value="Chromosome"/>
</dbReference>